<evidence type="ECO:0000256" key="4">
    <source>
        <dbReference type="ARBA" id="ARBA00016377"/>
    </source>
</evidence>
<dbReference type="CDD" id="cd24161">
    <property type="entry name" value="NUDIX_ADPRase_Ndx2"/>
    <property type="match status" value="1"/>
</dbReference>
<keyword evidence="10" id="KW-1185">Reference proteome</keyword>
<name>A0A1A9HZR0_9BACT</name>
<dbReference type="OrthoDB" id="9806150at2"/>
<dbReference type="Gene3D" id="3.90.79.10">
    <property type="entry name" value="Nucleoside Triphosphate Pyrophosphohydrolase"/>
    <property type="match status" value="1"/>
</dbReference>
<evidence type="ECO:0000256" key="2">
    <source>
        <dbReference type="ARBA" id="ARBA00001946"/>
    </source>
</evidence>
<dbReference type="PANTHER" id="PTHR11839">
    <property type="entry name" value="UDP/ADP-SUGAR PYROPHOSPHATASE"/>
    <property type="match status" value="1"/>
</dbReference>
<dbReference type="EMBL" id="CP015772">
    <property type="protein sequence ID" value="ANH80565.1"/>
    <property type="molecule type" value="Genomic_DNA"/>
</dbReference>
<dbReference type="STRING" id="1176587.A8C56_05800"/>
<dbReference type="InterPro" id="IPR015797">
    <property type="entry name" value="NUDIX_hydrolase-like_dom_sf"/>
</dbReference>
<feature type="domain" description="Nudix hydrolase" evidence="8">
    <location>
        <begin position="44"/>
        <end position="172"/>
    </location>
</feature>
<dbReference type="KEGG" id="nia:A8C56_05800"/>
<dbReference type="PROSITE" id="PS51462">
    <property type="entry name" value="NUDIX"/>
    <property type="match status" value="1"/>
</dbReference>
<evidence type="ECO:0000256" key="6">
    <source>
        <dbReference type="ARBA" id="ARBA00032162"/>
    </source>
</evidence>
<evidence type="ECO:0000313" key="10">
    <source>
        <dbReference type="Proteomes" id="UP000077667"/>
    </source>
</evidence>
<comment type="cofactor">
    <cofactor evidence="2">
        <name>Mg(2+)</name>
        <dbReference type="ChEBI" id="CHEBI:18420"/>
    </cofactor>
</comment>
<evidence type="ECO:0000256" key="5">
    <source>
        <dbReference type="ARBA" id="ARBA00022801"/>
    </source>
</evidence>
<dbReference type="RefSeq" id="WP_067753250.1">
    <property type="nucleotide sequence ID" value="NZ_CP015772.1"/>
</dbReference>
<sequence length="187" mass="21017">MSATKNPWRIIDQQEMYDNPWINVTAYDVINPSGGKGIYGKVHFKNIAIGIVALDQEMNTYLIGQFRFVIDMYSWELPEGGCPEGTDPLESARRELLEEAGLEAAQWKELLRMHLSNSVSDELAMVYLATGLVQKTPQPEETEQLQVKKLPLQEAFDMIREGLITDAISVAALQKIELLLLKGIPLV</sequence>
<reference evidence="9 10" key="1">
    <citation type="submission" date="2016-05" db="EMBL/GenBank/DDBJ databases">
        <title>Niabella ginsenosidivorans BS26 whole genome sequencing.</title>
        <authorList>
            <person name="Im W.T."/>
            <person name="Siddiqi M.Z."/>
        </authorList>
    </citation>
    <scope>NUCLEOTIDE SEQUENCE [LARGE SCALE GENOMIC DNA]</scope>
    <source>
        <strain evidence="9 10">BS26</strain>
    </source>
</reference>
<dbReference type="SUPFAM" id="SSF55811">
    <property type="entry name" value="Nudix"/>
    <property type="match status" value="1"/>
</dbReference>
<dbReference type="GO" id="GO:0006753">
    <property type="term" value="P:nucleoside phosphate metabolic process"/>
    <property type="evidence" value="ECO:0007669"/>
    <property type="project" value="TreeGrafter"/>
</dbReference>
<dbReference type="InterPro" id="IPR000086">
    <property type="entry name" value="NUDIX_hydrolase_dom"/>
</dbReference>
<proteinExistence type="inferred from homology"/>
<dbReference type="AlphaFoldDB" id="A0A1A9HZR0"/>
<organism evidence="9 10">
    <name type="scientific">Niabella ginsenosidivorans</name>
    <dbReference type="NCBI Taxonomy" id="1176587"/>
    <lineage>
        <taxon>Bacteria</taxon>
        <taxon>Pseudomonadati</taxon>
        <taxon>Bacteroidota</taxon>
        <taxon>Chitinophagia</taxon>
        <taxon>Chitinophagales</taxon>
        <taxon>Chitinophagaceae</taxon>
        <taxon>Niabella</taxon>
    </lineage>
</organism>
<evidence type="ECO:0000256" key="1">
    <source>
        <dbReference type="ARBA" id="ARBA00000847"/>
    </source>
</evidence>
<evidence type="ECO:0000313" key="9">
    <source>
        <dbReference type="EMBL" id="ANH80565.1"/>
    </source>
</evidence>
<evidence type="ECO:0000259" key="8">
    <source>
        <dbReference type="PROSITE" id="PS51462"/>
    </source>
</evidence>
<comment type="similarity">
    <text evidence="3">Belongs to the Nudix hydrolase family. NudK subfamily.</text>
</comment>
<gene>
    <name evidence="9" type="ORF">A8C56_05800</name>
</gene>
<keyword evidence="5" id="KW-0378">Hydrolase</keyword>
<evidence type="ECO:0000256" key="3">
    <source>
        <dbReference type="ARBA" id="ARBA00007275"/>
    </source>
</evidence>
<dbReference type="GO" id="GO:0016787">
    <property type="term" value="F:hydrolase activity"/>
    <property type="evidence" value="ECO:0007669"/>
    <property type="project" value="UniProtKB-KW"/>
</dbReference>
<comment type="catalytic activity">
    <reaction evidence="1">
        <text>GDP-alpha-D-mannose + H2O = alpha-D-mannose 1-phosphate + GMP + 2 H(+)</text>
        <dbReference type="Rhea" id="RHEA:27978"/>
        <dbReference type="ChEBI" id="CHEBI:15377"/>
        <dbReference type="ChEBI" id="CHEBI:15378"/>
        <dbReference type="ChEBI" id="CHEBI:57527"/>
        <dbReference type="ChEBI" id="CHEBI:58115"/>
        <dbReference type="ChEBI" id="CHEBI:58409"/>
    </reaction>
</comment>
<protein>
    <recommendedName>
        <fullName evidence="4">GDP-mannose pyrophosphatase</fullName>
    </recommendedName>
    <alternativeName>
        <fullName evidence="6">GDP-mannose hydrolase</fullName>
    </alternativeName>
    <alternativeName>
        <fullName evidence="7">GDPMK</fullName>
    </alternativeName>
</protein>
<dbReference type="Proteomes" id="UP000077667">
    <property type="component" value="Chromosome"/>
</dbReference>
<dbReference type="Pfam" id="PF00293">
    <property type="entry name" value="NUDIX"/>
    <property type="match status" value="1"/>
</dbReference>
<accession>A0A1A9HZR0</accession>
<dbReference type="GO" id="GO:0019693">
    <property type="term" value="P:ribose phosphate metabolic process"/>
    <property type="evidence" value="ECO:0007669"/>
    <property type="project" value="TreeGrafter"/>
</dbReference>
<dbReference type="PANTHER" id="PTHR11839:SF18">
    <property type="entry name" value="NUDIX HYDROLASE DOMAIN-CONTAINING PROTEIN"/>
    <property type="match status" value="1"/>
</dbReference>
<evidence type="ECO:0000256" key="7">
    <source>
        <dbReference type="ARBA" id="ARBA00032272"/>
    </source>
</evidence>